<feature type="transmembrane region" description="Helical" evidence="7">
    <location>
        <begin position="458"/>
        <end position="477"/>
    </location>
</feature>
<sequence length="485" mass="51582">MNQEGTTVQTSEAADARGPAGMAGLPSGERLNRGGLSWALFQGGRDPFIILVTIYIFMPYVASTLVGDPVRGQEVISRWDQYIGWTVMLTAPFLGASIDKLGPRKGWLALTVGLMVPAIAALWFARPGGPLPLTAVLLLGFFARVLYVYSEVLHNSLLVRAAGLAGAHRASGLALSLANLFSVVALAFTAWAFALPGKVDWAFVPDAPLFGLDPDAHEPERVVTLMAAALMLLGAIPLFLFTPDAPPTGVPVLRAFREGAGELWRMVRTVGRFKDAAVYLVSRMFFVDGMNGVLIYAGVFAVGVMKWGPLEMLAYGILLSVFAVLGGYVARWLDGALGPKTALKIEIAAAMLGLLAVLGMAPDRILFFWPHDAAAHGPMWDGPVFRTLPDWFYVGAGFVCAVFITAQYASSRTLLTRLAPPEQTGAFFGVYALSGVATAWLAPTLVSLGTALTRTQQGGLATLLVLLAAGLAGLFFVRGGGRIVR</sequence>
<reference evidence="8 9" key="1">
    <citation type="journal article" date="2008" name="BMC Genomics">
        <title>Complete genome of Phenylobacterium zucineum - a novel facultative intracellular bacterium isolated from human erythroleukemia cell line K562.</title>
        <authorList>
            <person name="Luo Y."/>
            <person name="Xu X."/>
            <person name="Ding Z."/>
            <person name="Liu Z."/>
            <person name="Zhang B."/>
            <person name="Yan Z."/>
            <person name="Sun J."/>
            <person name="Hu S."/>
            <person name="Hu X."/>
        </authorList>
    </citation>
    <scope>NUCLEOTIDE SEQUENCE [LARGE SCALE GENOMIC DNA]</scope>
    <source>
        <strain evidence="8 9">HLK1</strain>
    </source>
</reference>
<evidence type="ECO:0000256" key="6">
    <source>
        <dbReference type="SAM" id="MobiDB-lite"/>
    </source>
</evidence>
<dbReference type="PANTHER" id="PTHR23519:SF1">
    <property type="entry name" value="AUTOPHAGY-RELATED PROTEIN 22"/>
    <property type="match status" value="1"/>
</dbReference>
<feature type="transmembrane region" description="Helical" evidence="7">
    <location>
        <begin position="342"/>
        <end position="361"/>
    </location>
</feature>
<feature type="transmembrane region" description="Helical" evidence="7">
    <location>
        <begin position="312"/>
        <end position="330"/>
    </location>
</feature>
<dbReference type="Gene3D" id="1.20.1250.20">
    <property type="entry name" value="MFS general substrate transporter like domains"/>
    <property type="match status" value="1"/>
</dbReference>
<keyword evidence="5 7" id="KW-0472">Membrane</keyword>
<evidence type="ECO:0008006" key="10">
    <source>
        <dbReference type="Google" id="ProtNLM"/>
    </source>
</evidence>
<feature type="transmembrane region" description="Helical" evidence="7">
    <location>
        <begin position="276"/>
        <end position="300"/>
    </location>
</feature>
<dbReference type="InterPro" id="IPR024671">
    <property type="entry name" value="Atg22-like"/>
</dbReference>
<evidence type="ECO:0000256" key="3">
    <source>
        <dbReference type="ARBA" id="ARBA00022692"/>
    </source>
</evidence>
<feature type="compositionally biased region" description="Polar residues" evidence="6">
    <location>
        <begin position="1"/>
        <end position="12"/>
    </location>
</feature>
<dbReference type="eggNOG" id="COG2270">
    <property type="taxonomic scope" value="Bacteria"/>
</dbReference>
<feature type="transmembrane region" description="Helical" evidence="7">
    <location>
        <begin position="430"/>
        <end position="452"/>
    </location>
</feature>
<dbReference type="KEGG" id="pzu:PHZ_c0355"/>
<feature type="transmembrane region" description="Helical" evidence="7">
    <location>
        <begin position="391"/>
        <end position="409"/>
    </location>
</feature>
<evidence type="ECO:0000256" key="7">
    <source>
        <dbReference type="SAM" id="Phobius"/>
    </source>
</evidence>
<dbReference type="SUPFAM" id="SSF103473">
    <property type="entry name" value="MFS general substrate transporter"/>
    <property type="match status" value="2"/>
</dbReference>
<evidence type="ECO:0000313" key="9">
    <source>
        <dbReference type="Proteomes" id="UP000001868"/>
    </source>
</evidence>
<keyword evidence="4 7" id="KW-1133">Transmembrane helix</keyword>
<proteinExistence type="predicted"/>
<keyword evidence="3 7" id="KW-0812">Transmembrane</keyword>
<name>B4RDS0_PHEZH</name>
<keyword evidence="9" id="KW-1185">Reference proteome</keyword>
<feature type="transmembrane region" description="Helical" evidence="7">
    <location>
        <begin position="106"/>
        <end position="125"/>
    </location>
</feature>
<accession>B4RDS0</accession>
<dbReference type="Proteomes" id="UP000001868">
    <property type="component" value="Chromosome"/>
</dbReference>
<organism evidence="8 9">
    <name type="scientific">Phenylobacterium zucineum (strain HLK1)</name>
    <dbReference type="NCBI Taxonomy" id="450851"/>
    <lineage>
        <taxon>Bacteria</taxon>
        <taxon>Pseudomonadati</taxon>
        <taxon>Pseudomonadota</taxon>
        <taxon>Alphaproteobacteria</taxon>
        <taxon>Caulobacterales</taxon>
        <taxon>Caulobacteraceae</taxon>
        <taxon>Phenylobacterium</taxon>
    </lineage>
</organism>
<dbReference type="InterPro" id="IPR036259">
    <property type="entry name" value="MFS_trans_sf"/>
</dbReference>
<feature type="transmembrane region" description="Helical" evidence="7">
    <location>
        <begin position="131"/>
        <end position="149"/>
    </location>
</feature>
<feature type="transmembrane region" description="Helical" evidence="7">
    <location>
        <begin position="82"/>
        <end position="99"/>
    </location>
</feature>
<keyword evidence="2" id="KW-0813">Transport</keyword>
<evidence type="ECO:0000256" key="1">
    <source>
        <dbReference type="ARBA" id="ARBA00004127"/>
    </source>
</evidence>
<dbReference type="EMBL" id="CP000747">
    <property type="protein sequence ID" value="ACG76769.1"/>
    <property type="molecule type" value="Genomic_DNA"/>
</dbReference>
<dbReference type="STRING" id="450851.PHZ_c0355"/>
<dbReference type="GO" id="GO:0012505">
    <property type="term" value="C:endomembrane system"/>
    <property type="evidence" value="ECO:0007669"/>
    <property type="project" value="UniProtKB-SubCell"/>
</dbReference>
<evidence type="ECO:0000256" key="5">
    <source>
        <dbReference type="ARBA" id="ARBA00023136"/>
    </source>
</evidence>
<feature type="transmembrane region" description="Helical" evidence="7">
    <location>
        <begin position="170"/>
        <end position="194"/>
    </location>
</feature>
<feature type="transmembrane region" description="Helical" evidence="7">
    <location>
        <begin position="222"/>
        <end position="241"/>
    </location>
</feature>
<comment type="subcellular location">
    <subcellularLocation>
        <location evidence="1">Endomembrane system</location>
        <topology evidence="1">Multi-pass membrane protein</topology>
    </subcellularLocation>
</comment>
<dbReference type="AlphaFoldDB" id="B4RDS0"/>
<dbReference type="HOGENOM" id="CLU_017518_3_1_5"/>
<dbReference type="Pfam" id="PF11700">
    <property type="entry name" value="ATG22"/>
    <property type="match status" value="1"/>
</dbReference>
<dbReference type="InterPro" id="IPR050495">
    <property type="entry name" value="ATG22/LtaA_families"/>
</dbReference>
<gene>
    <name evidence="8" type="ordered locus">PHZ_c0355</name>
</gene>
<evidence type="ECO:0000313" key="8">
    <source>
        <dbReference type="EMBL" id="ACG76769.1"/>
    </source>
</evidence>
<feature type="region of interest" description="Disordered" evidence="6">
    <location>
        <begin position="1"/>
        <end position="26"/>
    </location>
</feature>
<protein>
    <recommendedName>
        <fullName evidence="10">MFS transporter</fullName>
    </recommendedName>
</protein>
<evidence type="ECO:0000256" key="4">
    <source>
        <dbReference type="ARBA" id="ARBA00022989"/>
    </source>
</evidence>
<evidence type="ECO:0000256" key="2">
    <source>
        <dbReference type="ARBA" id="ARBA00022448"/>
    </source>
</evidence>
<feature type="transmembrane region" description="Helical" evidence="7">
    <location>
        <begin position="48"/>
        <end position="67"/>
    </location>
</feature>
<dbReference type="PANTHER" id="PTHR23519">
    <property type="entry name" value="AUTOPHAGY-RELATED PROTEIN 22"/>
    <property type="match status" value="1"/>
</dbReference>